<proteinExistence type="predicted"/>
<accession>A0A0C2DH74</accession>
<sequence>MKAKQDPPPSAAPTPVAAFNGKVIALTGTFTTMKRADAKKVLTQAGASVGSGVTKKTDLLIHGDNAGSKLDKATSLGVTLMTEAQMVALLTAGGAGAQQLANADAKLAKKQAEDAAASTEMTAVATELRAFVAALKRRKDIEVTHATLGRKAGKSKLAQLRAADIPTELINFYAEIDGAHIEWRFVEPPGGGCLRLPPVSRWTQFTGDDDHYMGFGEDREALLLDEVTPEGGTWLVRDKPTDTTGEPGRVGIIFASAAQGADGITPADSIAAYLRAAIDNGFVHYWPRCFRPNPYVSYAEQEQTLERFRATPVTPSKVRVGQRVQFGYFSEGGRGEVLAIHEAPEGPASEFCGTKLAQVQLDEGTIAWIPVKWMKTWTRVDAYQRLRDPSFVFAAAAKDDPGALLDELVRAMDPLTSYSNLAFAQVPSNARRAAGLLATRSLADAVAIVIDLHAAVARAGIELDAQRVVAETGDEFSKPEMSRCRWQYRVSDVFIGLFGGLLLLAHHESARRGVPGNALLGAKLVARLAKLDGADPLHTRCTNDQLLAAPQWGHGSSEHAQALGLPADAIVLSGTGY</sequence>
<dbReference type="Gene3D" id="3.40.50.10190">
    <property type="entry name" value="BRCT domain"/>
    <property type="match status" value="1"/>
</dbReference>
<dbReference type="CDD" id="cd17748">
    <property type="entry name" value="BRCT_DNA_ligase_like"/>
    <property type="match status" value="1"/>
</dbReference>
<dbReference type="InterPro" id="IPR036420">
    <property type="entry name" value="BRCT_dom_sf"/>
</dbReference>
<organism evidence="2 3">
    <name type="scientific">Enhygromyxa salina</name>
    <dbReference type="NCBI Taxonomy" id="215803"/>
    <lineage>
        <taxon>Bacteria</taxon>
        <taxon>Pseudomonadati</taxon>
        <taxon>Myxococcota</taxon>
        <taxon>Polyangia</taxon>
        <taxon>Nannocystales</taxon>
        <taxon>Nannocystaceae</taxon>
        <taxon>Enhygromyxa</taxon>
    </lineage>
</organism>
<evidence type="ECO:0000313" key="3">
    <source>
        <dbReference type="Proteomes" id="UP000031599"/>
    </source>
</evidence>
<comment type="caution">
    <text evidence="2">The sequence shown here is derived from an EMBL/GenBank/DDBJ whole genome shotgun (WGS) entry which is preliminary data.</text>
</comment>
<dbReference type="PROSITE" id="PS50172">
    <property type="entry name" value="BRCT"/>
    <property type="match status" value="1"/>
</dbReference>
<dbReference type="RefSeq" id="WP_052546431.1">
    <property type="nucleotide sequence ID" value="NZ_JMCC02000006.1"/>
</dbReference>
<reference evidence="2 3" key="1">
    <citation type="submission" date="2014-12" db="EMBL/GenBank/DDBJ databases">
        <title>Genome assembly of Enhygromyxa salina DSM 15201.</title>
        <authorList>
            <person name="Sharma G."/>
            <person name="Subramanian S."/>
        </authorList>
    </citation>
    <scope>NUCLEOTIDE SEQUENCE [LARGE SCALE GENOMIC DNA]</scope>
    <source>
        <strain evidence="2 3">DSM 15201</strain>
    </source>
</reference>
<feature type="domain" description="BRCT" evidence="1">
    <location>
        <begin position="14"/>
        <end position="87"/>
    </location>
</feature>
<evidence type="ECO:0000259" key="1">
    <source>
        <dbReference type="PROSITE" id="PS50172"/>
    </source>
</evidence>
<dbReference type="Pfam" id="PF00533">
    <property type="entry name" value="BRCT"/>
    <property type="match status" value="1"/>
</dbReference>
<dbReference type="SMART" id="SM00292">
    <property type="entry name" value="BRCT"/>
    <property type="match status" value="1"/>
</dbReference>
<dbReference type="GO" id="GO:0016874">
    <property type="term" value="F:ligase activity"/>
    <property type="evidence" value="ECO:0007669"/>
    <property type="project" value="UniProtKB-KW"/>
</dbReference>
<dbReference type="EMBL" id="JMCC02000006">
    <property type="protein sequence ID" value="KIG19037.1"/>
    <property type="molecule type" value="Genomic_DNA"/>
</dbReference>
<dbReference type="SUPFAM" id="SSF52113">
    <property type="entry name" value="BRCT domain"/>
    <property type="match status" value="1"/>
</dbReference>
<dbReference type="InterPro" id="IPR001357">
    <property type="entry name" value="BRCT_dom"/>
</dbReference>
<keyword evidence="2" id="KW-0436">Ligase</keyword>
<name>A0A0C2DH74_9BACT</name>
<gene>
    <name evidence="2" type="ORF">DB30_05941</name>
</gene>
<dbReference type="Proteomes" id="UP000031599">
    <property type="component" value="Unassembled WGS sequence"/>
</dbReference>
<protein>
    <submittedName>
        <fullName evidence="2">DNA ligase</fullName>
    </submittedName>
</protein>
<dbReference type="AlphaFoldDB" id="A0A0C2DH74"/>
<evidence type="ECO:0000313" key="2">
    <source>
        <dbReference type="EMBL" id="KIG19037.1"/>
    </source>
</evidence>